<feature type="region of interest" description="Disordered" evidence="1">
    <location>
        <begin position="82"/>
        <end position="101"/>
    </location>
</feature>
<accession>A0A7W9Q2V2</accession>
<dbReference type="AlphaFoldDB" id="A0A7W9Q2V2"/>
<dbReference type="EMBL" id="JACHJK010000027">
    <property type="protein sequence ID" value="MBB5932525.1"/>
    <property type="molecule type" value="Genomic_DNA"/>
</dbReference>
<protein>
    <submittedName>
        <fullName evidence="2">Uncharacterized protein</fullName>
    </submittedName>
</protein>
<dbReference type="RefSeq" id="WP_184975034.1">
    <property type="nucleotide sequence ID" value="NZ_BAAAWF010000079.1"/>
</dbReference>
<reference evidence="2 3" key="1">
    <citation type="submission" date="2020-08" db="EMBL/GenBank/DDBJ databases">
        <title>Genomic Encyclopedia of Type Strains, Phase III (KMG-III): the genomes of soil and plant-associated and newly described type strains.</title>
        <authorList>
            <person name="Whitman W."/>
        </authorList>
    </citation>
    <scope>NUCLEOTIDE SEQUENCE [LARGE SCALE GENOMIC DNA]</scope>
    <source>
        <strain evidence="2 3">CECT 3313</strain>
    </source>
</reference>
<keyword evidence="3" id="KW-1185">Reference proteome</keyword>
<evidence type="ECO:0000313" key="2">
    <source>
        <dbReference type="EMBL" id="MBB5932525.1"/>
    </source>
</evidence>
<proteinExistence type="predicted"/>
<comment type="caution">
    <text evidence="2">The sequence shown here is derived from an EMBL/GenBank/DDBJ whole genome shotgun (WGS) entry which is preliminary data.</text>
</comment>
<evidence type="ECO:0000256" key="1">
    <source>
        <dbReference type="SAM" id="MobiDB-lite"/>
    </source>
</evidence>
<gene>
    <name evidence="2" type="ORF">FHS34_008035</name>
</gene>
<sequence>MVRFVLDLAGLASAGFACSPLQETVLSLRMWTHPRQYPRQLPWFRRLQDTFTALDAAQTRLLCSLVASNRWLPDFLTPCPASPGPPSATNSPPCGPPRPAASALRVMTHHADLP</sequence>
<evidence type="ECO:0000313" key="3">
    <source>
        <dbReference type="Proteomes" id="UP000585836"/>
    </source>
</evidence>
<dbReference type="PROSITE" id="PS51257">
    <property type="entry name" value="PROKAR_LIPOPROTEIN"/>
    <property type="match status" value="1"/>
</dbReference>
<dbReference type="Proteomes" id="UP000585836">
    <property type="component" value="Unassembled WGS sequence"/>
</dbReference>
<name>A0A7W9Q2V2_9ACTN</name>
<organism evidence="2 3">
    <name type="scientific">Streptomyces echinatus</name>
    <dbReference type="NCBI Taxonomy" id="67293"/>
    <lineage>
        <taxon>Bacteria</taxon>
        <taxon>Bacillati</taxon>
        <taxon>Actinomycetota</taxon>
        <taxon>Actinomycetes</taxon>
        <taxon>Kitasatosporales</taxon>
        <taxon>Streptomycetaceae</taxon>
        <taxon>Streptomyces</taxon>
    </lineage>
</organism>